<accession>A0ABY9KU31</accession>
<proteinExistence type="predicted"/>
<dbReference type="EMBL" id="CP129113">
    <property type="protein sequence ID" value="WLV24241.1"/>
    <property type="molecule type" value="Genomic_DNA"/>
</dbReference>
<keyword evidence="2" id="KW-1185">Reference proteome</keyword>
<evidence type="ECO:0000313" key="1">
    <source>
        <dbReference type="EMBL" id="WLV24241.1"/>
    </source>
</evidence>
<sequence>MSEEKGKKKSNAFTIIKDDSTDGHGGYGVGAISLENMSPVIIDPEEGKAFIDMGAMHARSEIERRVKMLPNREDVPNAKLYWICWVVVERGPEGPYYHGAAASEIRVDKEAKRGYKRLPEHVKHMEQSLKGKYVLDHIDDKSKHLLRDFLIDFDKDMWERAPKELKDALSD</sequence>
<name>A0ABY9KU31_9BACI</name>
<evidence type="ECO:0000313" key="2">
    <source>
        <dbReference type="Proteomes" id="UP001180087"/>
    </source>
</evidence>
<dbReference type="RefSeq" id="WP_348027063.1">
    <property type="nucleotide sequence ID" value="NZ_CP129113.1"/>
</dbReference>
<dbReference type="Proteomes" id="UP001180087">
    <property type="component" value="Chromosome"/>
</dbReference>
<dbReference type="InterPro" id="IPR014852">
    <property type="entry name" value="YwhD"/>
</dbReference>
<organism evidence="1 2">
    <name type="scientific">Aciduricibacillus chroicocephali</name>
    <dbReference type="NCBI Taxonomy" id="3054939"/>
    <lineage>
        <taxon>Bacteria</taxon>
        <taxon>Bacillati</taxon>
        <taxon>Bacillota</taxon>
        <taxon>Bacilli</taxon>
        <taxon>Bacillales</taxon>
        <taxon>Bacillaceae</taxon>
        <taxon>Aciduricibacillus</taxon>
    </lineage>
</organism>
<dbReference type="Pfam" id="PF08741">
    <property type="entry name" value="YwhD"/>
    <property type="match status" value="1"/>
</dbReference>
<protein>
    <submittedName>
        <fullName evidence="1">YwhD family protein</fullName>
    </submittedName>
</protein>
<gene>
    <name evidence="1" type="ORF">QR721_11425</name>
</gene>
<reference evidence="1" key="1">
    <citation type="submission" date="2023-06" db="EMBL/GenBank/DDBJ databases">
        <title>A Treasure from Seagulls: Isolation and Description of Aciduricobacillus qingdaonensis gen. nov., sp. nov., a Rare Obligately Uric Acid-utilizing Member in the Family Bacillaceae.</title>
        <authorList>
            <person name="Liu W."/>
            <person name="Wang B."/>
        </authorList>
    </citation>
    <scope>NUCLEOTIDE SEQUENCE</scope>
    <source>
        <strain evidence="1">44XB</strain>
    </source>
</reference>